<feature type="non-terminal residue" evidence="1">
    <location>
        <position position="1"/>
    </location>
</feature>
<proteinExistence type="predicted"/>
<accession>A0ACA9Q0M2</accession>
<name>A0ACA9Q0M2_9GLOM</name>
<organism evidence="1 2">
    <name type="scientific">Acaulospora colombiana</name>
    <dbReference type="NCBI Taxonomy" id="27376"/>
    <lineage>
        <taxon>Eukaryota</taxon>
        <taxon>Fungi</taxon>
        <taxon>Fungi incertae sedis</taxon>
        <taxon>Mucoromycota</taxon>
        <taxon>Glomeromycotina</taxon>
        <taxon>Glomeromycetes</taxon>
        <taxon>Diversisporales</taxon>
        <taxon>Acaulosporaceae</taxon>
        <taxon>Acaulospora</taxon>
    </lineage>
</organism>
<protein>
    <submittedName>
        <fullName evidence="1">433_t:CDS:1</fullName>
    </submittedName>
</protein>
<reference evidence="1" key="1">
    <citation type="submission" date="2021-06" db="EMBL/GenBank/DDBJ databases">
        <authorList>
            <person name="Kallberg Y."/>
            <person name="Tangrot J."/>
            <person name="Rosling A."/>
        </authorList>
    </citation>
    <scope>NUCLEOTIDE SEQUENCE</scope>
    <source>
        <strain evidence="1">CL356</strain>
    </source>
</reference>
<sequence length="332" mass="38381">DRDQGHILVKELIHEIYHYQYANRCMPKKGNHVEPCKEERRYMEPPHLPAEPKPTNAPSRPKCFRVKDVPKDWDIENLRRALETLDPALRDQEYRLSLYPACYGTSQVGILNIPNCTSYFSQIVPYKPFLRTVLNGDLTIDCDFDGFTPFNNPNEIYAESRDSGRMWLQDFLPSDLPGVRIMSFGYDSKIEAKQTDRMLDYARSFASQLHNVRSSKEARSRPIIFLGHSLGGTLILEILEEARTIRSRYSSLLDTTFATFFFGTPHRGLRTEELEAMARDLISDDNQTLDLLRMLKSGSDFLARRRRSLADILAKKKVVSFYETLESEVVKK</sequence>
<evidence type="ECO:0000313" key="1">
    <source>
        <dbReference type="EMBL" id="CAG8728867.1"/>
    </source>
</evidence>
<dbReference type="EMBL" id="CAJVPT010041859">
    <property type="protein sequence ID" value="CAG8728867.1"/>
    <property type="molecule type" value="Genomic_DNA"/>
</dbReference>
<dbReference type="Proteomes" id="UP000789525">
    <property type="component" value="Unassembled WGS sequence"/>
</dbReference>
<feature type="non-terminal residue" evidence="1">
    <location>
        <position position="332"/>
    </location>
</feature>
<gene>
    <name evidence="1" type="ORF">ACOLOM_LOCUS11516</name>
</gene>
<comment type="caution">
    <text evidence="1">The sequence shown here is derived from an EMBL/GenBank/DDBJ whole genome shotgun (WGS) entry which is preliminary data.</text>
</comment>
<keyword evidence="2" id="KW-1185">Reference proteome</keyword>
<evidence type="ECO:0000313" key="2">
    <source>
        <dbReference type="Proteomes" id="UP000789525"/>
    </source>
</evidence>